<evidence type="ECO:0000256" key="4">
    <source>
        <dbReference type="ARBA" id="ARBA00022475"/>
    </source>
</evidence>
<feature type="transmembrane region" description="Helical" evidence="11">
    <location>
        <begin position="20"/>
        <end position="46"/>
    </location>
</feature>
<evidence type="ECO:0000256" key="7">
    <source>
        <dbReference type="ARBA" id="ARBA00022989"/>
    </source>
</evidence>
<organism evidence="14">
    <name type="scientific">candidate division WOR-3 bacterium</name>
    <dbReference type="NCBI Taxonomy" id="2052148"/>
    <lineage>
        <taxon>Bacteria</taxon>
        <taxon>Bacteria division WOR-3</taxon>
    </lineage>
</organism>
<evidence type="ECO:0000256" key="11">
    <source>
        <dbReference type="SAM" id="Phobius"/>
    </source>
</evidence>
<dbReference type="PANTHER" id="PTHR47755:SF1">
    <property type="entry name" value="CELL DIVISION PROTEIN FTSX"/>
    <property type="match status" value="1"/>
</dbReference>
<feature type="transmembrane region" description="Helical" evidence="11">
    <location>
        <begin position="226"/>
        <end position="247"/>
    </location>
</feature>
<dbReference type="Gene3D" id="3.30.70.3040">
    <property type="match status" value="1"/>
</dbReference>
<dbReference type="Pfam" id="PF18075">
    <property type="entry name" value="FtsX_ECD"/>
    <property type="match status" value="1"/>
</dbReference>
<evidence type="ECO:0000259" key="12">
    <source>
        <dbReference type="Pfam" id="PF02687"/>
    </source>
</evidence>
<evidence type="ECO:0000256" key="2">
    <source>
        <dbReference type="ARBA" id="ARBA00007379"/>
    </source>
</evidence>
<evidence type="ECO:0000256" key="8">
    <source>
        <dbReference type="ARBA" id="ARBA00023136"/>
    </source>
</evidence>
<dbReference type="GO" id="GO:0005886">
    <property type="term" value="C:plasma membrane"/>
    <property type="evidence" value="ECO:0007669"/>
    <property type="project" value="UniProtKB-SubCell"/>
</dbReference>
<keyword evidence="8 10" id="KW-0472">Membrane</keyword>
<comment type="subcellular location">
    <subcellularLocation>
        <location evidence="1">Cell membrane</location>
        <topology evidence="1">Multi-pass membrane protein</topology>
    </subcellularLocation>
</comment>
<keyword evidence="4 10" id="KW-1003">Cell membrane</keyword>
<comment type="similarity">
    <text evidence="2 10">Belongs to the ABC-4 integral membrane protein family. FtsX subfamily.</text>
</comment>
<feature type="transmembrane region" description="Helical" evidence="11">
    <location>
        <begin position="254"/>
        <end position="277"/>
    </location>
</feature>
<dbReference type="AlphaFoldDB" id="A0A7V0T5R5"/>
<dbReference type="PANTHER" id="PTHR47755">
    <property type="entry name" value="CELL DIVISION PROTEIN FTSX"/>
    <property type="match status" value="1"/>
</dbReference>
<keyword evidence="9 10" id="KW-0131">Cell cycle</keyword>
<reference evidence="14" key="1">
    <citation type="journal article" date="2020" name="mSystems">
        <title>Genome- and Community-Level Interaction Insights into Carbon Utilization and Element Cycling Functions of Hydrothermarchaeota in Hydrothermal Sediment.</title>
        <authorList>
            <person name="Zhou Z."/>
            <person name="Liu Y."/>
            <person name="Xu W."/>
            <person name="Pan J."/>
            <person name="Luo Z.H."/>
            <person name="Li M."/>
        </authorList>
    </citation>
    <scope>NUCLEOTIDE SEQUENCE [LARGE SCALE GENOMIC DNA]</scope>
    <source>
        <strain evidence="14">SpSt-1182</strain>
    </source>
</reference>
<protein>
    <recommendedName>
        <fullName evidence="3 10">Cell division protein FtsX</fullName>
    </recommendedName>
</protein>
<feature type="domain" description="FtsX extracellular" evidence="13">
    <location>
        <begin position="56"/>
        <end position="149"/>
    </location>
</feature>
<evidence type="ECO:0000256" key="1">
    <source>
        <dbReference type="ARBA" id="ARBA00004651"/>
    </source>
</evidence>
<dbReference type="InterPro" id="IPR004513">
    <property type="entry name" value="FtsX"/>
</dbReference>
<dbReference type="EMBL" id="DSBX01000200">
    <property type="protein sequence ID" value="HDQ99669.1"/>
    <property type="molecule type" value="Genomic_DNA"/>
</dbReference>
<evidence type="ECO:0000259" key="13">
    <source>
        <dbReference type="Pfam" id="PF18075"/>
    </source>
</evidence>
<evidence type="ECO:0000256" key="3">
    <source>
        <dbReference type="ARBA" id="ARBA00021907"/>
    </source>
</evidence>
<gene>
    <name evidence="14" type="ORF">ENN51_05215</name>
</gene>
<proteinExistence type="inferred from homology"/>
<feature type="transmembrane region" description="Helical" evidence="11">
    <location>
        <begin position="165"/>
        <end position="186"/>
    </location>
</feature>
<keyword evidence="6 11" id="KW-0812">Transmembrane</keyword>
<dbReference type="Pfam" id="PF02687">
    <property type="entry name" value="FtsX"/>
    <property type="match status" value="1"/>
</dbReference>
<name>A0A7V0T5R5_UNCW3</name>
<keyword evidence="5 10" id="KW-0132">Cell division</keyword>
<dbReference type="InterPro" id="IPR003838">
    <property type="entry name" value="ABC3_permease_C"/>
</dbReference>
<evidence type="ECO:0000256" key="9">
    <source>
        <dbReference type="ARBA" id="ARBA00023306"/>
    </source>
</evidence>
<accession>A0A7V0T5R5</accession>
<keyword evidence="7 11" id="KW-1133">Transmembrane helix</keyword>
<dbReference type="GO" id="GO:0051301">
    <property type="term" value="P:cell division"/>
    <property type="evidence" value="ECO:0007669"/>
    <property type="project" value="UniProtKB-KW"/>
</dbReference>
<dbReference type="PIRSF" id="PIRSF003097">
    <property type="entry name" value="FtsX"/>
    <property type="match status" value="1"/>
</dbReference>
<dbReference type="InterPro" id="IPR040690">
    <property type="entry name" value="FtsX_ECD"/>
</dbReference>
<sequence length="282" mass="29319">MRVSWLLSDVRRSVTRNRAGFLMTTAVQVVCLTLLGLFALASVGLARFTAEARRQIEIQAFLEPGADPAAVESRIGRIAGVAATRYVSSEEALADLRAELGADSTVLAVLEANPLPASIRVTLAAGAAGPEELADVERKLALLPGVAEVFSGAETLARLGRILRVLTLTTLAVILLSSLAVIFIAFSTVESSLRARSREIEIMELVGATRTAVRLPFIVEGGLQGLFSGLAAALLVLLLLAIARALLVPFPLPVGPVVAAGALLGLALGLSGSAFALGHLDQ</sequence>
<dbReference type="Proteomes" id="UP000885672">
    <property type="component" value="Unassembled WGS sequence"/>
</dbReference>
<evidence type="ECO:0000256" key="6">
    <source>
        <dbReference type="ARBA" id="ARBA00022692"/>
    </source>
</evidence>
<comment type="caution">
    <text evidence="14">The sequence shown here is derived from an EMBL/GenBank/DDBJ whole genome shotgun (WGS) entry which is preliminary data.</text>
</comment>
<evidence type="ECO:0000256" key="5">
    <source>
        <dbReference type="ARBA" id="ARBA00022618"/>
    </source>
</evidence>
<feature type="domain" description="ABC3 transporter permease C-terminal" evidence="12">
    <location>
        <begin position="172"/>
        <end position="276"/>
    </location>
</feature>
<evidence type="ECO:0000313" key="14">
    <source>
        <dbReference type="EMBL" id="HDQ99669.1"/>
    </source>
</evidence>
<evidence type="ECO:0000256" key="10">
    <source>
        <dbReference type="PIRNR" id="PIRNR003097"/>
    </source>
</evidence>